<feature type="domain" description="Phosphoribosyltransferase" evidence="1">
    <location>
        <begin position="8"/>
        <end position="169"/>
    </location>
</feature>
<dbReference type="STRING" id="351605.Gura_0965"/>
<dbReference type="Gene3D" id="3.30.1310.20">
    <property type="entry name" value="PRTase-like"/>
    <property type="match status" value="1"/>
</dbReference>
<dbReference type="SUPFAM" id="SSF53271">
    <property type="entry name" value="PRTase-like"/>
    <property type="match status" value="1"/>
</dbReference>
<sequence>MIFKDRKDAGKQLAEKLAHYRDKADLIVLGLPRGGVTVAYEIARALNCPLDILIVRKIGFPGNPELAAGAVSETGTVVLNEDIVAAYGVSKAYLDRETARQKEEIARRITLYRGGKGVPHLAGKTVILVDDGVATGATAKAAISTLKQEKIAKLVVALPVASQEAEGEIAPTVDEWVCLQTPAGFMAVGNYYYDFTQVEDEDVVAMLK</sequence>
<evidence type="ECO:0000259" key="1">
    <source>
        <dbReference type="Pfam" id="PF00156"/>
    </source>
</evidence>
<keyword evidence="2" id="KW-0328">Glycosyltransferase</keyword>
<dbReference type="Gene3D" id="3.40.50.2020">
    <property type="match status" value="1"/>
</dbReference>
<accession>A5GB74</accession>
<keyword evidence="3" id="KW-1185">Reference proteome</keyword>
<dbReference type="Pfam" id="PF00156">
    <property type="entry name" value="Pribosyltran"/>
    <property type="match status" value="1"/>
</dbReference>
<dbReference type="OrthoDB" id="5421180at2"/>
<dbReference type="Proteomes" id="UP000006695">
    <property type="component" value="Chromosome"/>
</dbReference>
<protein>
    <submittedName>
        <fullName evidence="2">Phosphoribosyltransferase</fullName>
    </submittedName>
</protein>
<dbReference type="InterPro" id="IPR029057">
    <property type="entry name" value="PRTase-like"/>
</dbReference>
<evidence type="ECO:0000313" key="2">
    <source>
        <dbReference type="EMBL" id="ABQ25171.1"/>
    </source>
</evidence>
<gene>
    <name evidence="2" type="ordered locus">Gura_0965</name>
</gene>
<organism evidence="2 3">
    <name type="scientific">Geotalea uraniireducens (strain Rf4)</name>
    <name type="common">Geobacter uraniireducens</name>
    <dbReference type="NCBI Taxonomy" id="351605"/>
    <lineage>
        <taxon>Bacteria</taxon>
        <taxon>Pseudomonadati</taxon>
        <taxon>Thermodesulfobacteriota</taxon>
        <taxon>Desulfuromonadia</taxon>
        <taxon>Geobacterales</taxon>
        <taxon>Geobacteraceae</taxon>
        <taxon>Geotalea</taxon>
    </lineage>
</organism>
<keyword evidence="2" id="KW-0808">Transferase</keyword>
<reference evidence="2 3" key="1">
    <citation type="submission" date="2007-05" db="EMBL/GenBank/DDBJ databases">
        <title>Complete sequence of Geobacter uraniireducens Rf4.</title>
        <authorList>
            <consortium name="US DOE Joint Genome Institute"/>
            <person name="Copeland A."/>
            <person name="Lucas S."/>
            <person name="Lapidus A."/>
            <person name="Barry K."/>
            <person name="Detter J.C."/>
            <person name="Glavina del Rio T."/>
            <person name="Hammon N."/>
            <person name="Israni S."/>
            <person name="Dalin E."/>
            <person name="Tice H."/>
            <person name="Pitluck S."/>
            <person name="Chertkov O."/>
            <person name="Brettin T."/>
            <person name="Bruce D."/>
            <person name="Han C."/>
            <person name="Schmutz J."/>
            <person name="Larimer F."/>
            <person name="Land M."/>
            <person name="Hauser L."/>
            <person name="Kyrpides N."/>
            <person name="Mikhailova N."/>
            <person name="Shelobolina E."/>
            <person name="Aklujkar M."/>
            <person name="Lovley D."/>
            <person name="Richardson P."/>
        </authorList>
    </citation>
    <scope>NUCLEOTIDE SEQUENCE [LARGE SCALE GENOMIC DNA]</scope>
    <source>
        <strain evidence="2 3">Rf4</strain>
    </source>
</reference>
<dbReference type="KEGG" id="gur:Gura_0965"/>
<proteinExistence type="predicted"/>
<evidence type="ECO:0000313" key="3">
    <source>
        <dbReference type="Proteomes" id="UP000006695"/>
    </source>
</evidence>
<dbReference type="AlphaFoldDB" id="A5GB74"/>
<dbReference type="CDD" id="cd06223">
    <property type="entry name" value="PRTases_typeI"/>
    <property type="match status" value="1"/>
</dbReference>
<dbReference type="GO" id="GO:0016757">
    <property type="term" value="F:glycosyltransferase activity"/>
    <property type="evidence" value="ECO:0007669"/>
    <property type="project" value="UniProtKB-KW"/>
</dbReference>
<dbReference type="EMBL" id="CP000698">
    <property type="protein sequence ID" value="ABQ25171.1"/>
    <property type="molecule type" value="Genomic_DNA"/>
</dbReference>
<name>A5GB74_GEOUR</name>
<dbReference type="InterPro" id="IPR000836">
    <property type="entry name" value="PRTase_dom"/>
</dbReference>
<dbReference type="HOGENOM" id="CLU_083583_0_0_7"/>
<dbReference type="RefSeq" id="WP_011937895.1">
    <property type="nucleotide sequence ID" value="NC_009483.1"/>
</dbReference>